<organism evidence="3 4">
    <name type="scientific">Flaviaesturariibacter amylovorans</name>
    <dbReference type="NCBI Taxonomy" id="1084520"/>
    <lineage>
        <taxon>Bacteria</taxon>
        <taxon>Pseudomonadati</taxon>
        <taxon>Bacteroidota</taxon>
        <taxon>Chitinophagia</taxon>
        <taxon>Chitinophagales</taxon>
        <taxon>Chitinophagaceae</taxon>
        <taxon>Flaviaestuariibacter</taxon>
    </lineage>
</organism>
<accession>A0ABP8GND6</accession>
<keyword evidence="4" id="KW-1185">Reference proteome</keyword>
<keyword evidence="1" id="KW-0732">Signal</keyword>
<dbReference type="InterPro" id="IPR007372">
    <property type="entry name" value="Lipid/polyisoprenoid-bd_YceI"/>
</dbReference>
<evidence type="ECO:0000259" key="2">
    <source>
        <dbReference type="SMART" id="SM00867"/>
    </source>
</evidence>
<reference evidence="4" key="1">
    <citation type="journal article" date="2019" name="Int. J. Syst. Evol. Microbiol.">
        <title>The Global Catalogue of Microorganisms (GCM) 10K type strain sequencing project: providing services to taxonomists for standard genome sequencing and annotation.</title>
        <authorList>
            <consortium name="The Broad Institute Genomics Platform"/>
            <consortium name="The Broad Institute Genome Sequencing Center for Infectious Disease"/>
            <person name="Wu L."/>
            <person name="Ma J."/>
        </authorList>
    </citation>
    <scope>NUCLEOTIDE SEQUENCE [LARGE SCALE GENOMIC DNA]</scope>
    <source>
        <strain evidence="4">JCM 17919</strain>
    </source>
</reference>
<evidence type="ECO:0000256" key="1">
    <source>
        <dbReference type="SAM" id="SignalP"/>
    </source>
</evidence>
<gene>
    <name evidence="3" type="ORF">GCM10023184_16250</name>
</gene>
<comment type="caution">
    <text evidence="3">The sequence shown here is derived from an EMBL/GenBank/DDBJ whole genome shotgun (WGS) entry which is preliminary data.</text>
</comment>
<evidence type="ECO:0000313" key="4">
    <source>
        <dbReference type="Proteomes" id="UP001501725"/>
    </source>
</evidence>
<dbReference type="Gene3D" id="2.40.128.110">
    <property type="entry name" value="Lipid/polyisoprenoid-binding, YceI-like"/>
    <property type="match status" value="1"/>
</dbReference>
<feature type="chain" id="PRO_5047043940" description="Lipid/polyisoprenoid-binding YceI-like domain-containing protein" evidence="1">
    <location>
        <begin position="27"/>
        <end position="186"/>
    </location>
</feature>
<evidence type="ECO:0000313" key="3">
    <source>
        <dbReference type="EMBL" id="GAA4327165.1"/>
    </source>
</evidence>
<feature type="domain" description="Lipid/polyisoprenoid-binding YceI-like" evidence="2">
    <location>
        <begin position="28"/>
        <end position="184"/>
    </location>
</feature>
<sequence length="186" mass="20171">MVSTFLPRAGLALLLFLAAATGRAQAQNFQFGTSTVSFFSSAPLEDIEAVNKDTRAVIDMTAKAFLIKIPIKSFKFESGLMQEHFNDNYLESDKYPECIFRGTFTGPVDLAKDGDYPVTATGNLQLHGVTRKRTVPATISVRGGVPSLTSKFPIKVSDHGIKIPKMVFKKIAETVSVTVNASLAPL</sequence>
<protein>
    <recommendedName>
        <fullName evidence="2">Lipid/polyisoprenoid-binding YceI-like domain-containing protein</fullName>
    </recommendedName>
</protein>
<dbReference type="SUPFAM" id="SSF101874">
    <property type="entry name" value="YceI-like"/>
    <property type="match status" value="1"/>
</dbReference>
<dbReference type="PANTHER" id="PTHR34406:SF1">
    <property type="entry name" value="PROTEIN YCEI"/>
    <property type="match status" value="1"/>
</dbReference>
<dbReference type="InterPro" id="IPR036761">
    <property type="entry name" value="TTHA0802/YceI-like_sf"/>
</dbReference>
<dbReference type="Pfam" id="PF04264">
    <property type="entry name" value="YceI"/>
    <property type="match status" value="1"/>
</dbReference>
<dbReference type="Proteomes" id="UP001501725">
    <property type="component" value="Unassembled WGS sequence"/>
</dbReference>
<dbReference type="PANTHER" id="PTHR34406">
    <property type="entry name" value="PROTEIN YCEI"/>
    <property type="match status" value="1"/>
</dbReference>
<dbReference type="SMART" id="SM00867">
    <property type="entry name" value="YceI"/>
    <property type="match status" value="1"/>
</dbReference>
<feature type="signal peptide" evidence="1">
    <location>
        <begin position="1"/>
        <end position="26"/>
    </location>
</feature>
<dbReference type="EMBL" id="BAABGY010000006">
    <property type="protein sequence ID" value="GAA4327165.1"/>
    <property type="molecule type" value="Genomic_DNA"/>
</dbReference>
<dbReference type="RefSeq" id="WP_345254948.1">
    <property type="nucleotide sequence ID" value="NZ_BAABGY010000006.1"/>
</dbReference>
<name>A0ABP8GND6_9BACT</name>
<proteinExistence type="predicted"/>